<dbReference type="GO" id="GO:0008496">
    <property type="term" value="F:mannan endo-1,6-alpha-mannosidase activity"/>
    <property type="evidence" value="ECO:0007669"/>
    <property type="project" value="UniProtKB-UniRule"/>
</dbReference>
<dbReference type="Gene3D" id="1.50.10.20">
    <property type="match status" value="1"/>
</dbReference>
<evidence type="ECO:0000313" key="13">
    <source>
        <dbReference type="EMBL" id="ERF68897.1"/>
    </source>
</evidence>
<reference evidence="14" key="1">
    <citation type="journal article" date="2014" name="BMC Genomics">
        <title>Genome characteristics reveal the impact of lichenization on lichen-forming fungus Endocarpon pusillum Hedwig (Verrucariales, Ascomycota).</title>
        <authorList>
            <person name="Wang Y.-Y."/>
            <person name="Liu B."/>
            <person name="Zhang X.-Y."/>
            <person name="Zhou Q.-M."/>
            <person name="Zhang T."/>
            <person name="Li H."/>
            <person name="Yu Y.-F."/>
            <person name="Zhang X.-L."/>
            <person name="Hao X.-Y."/>
            <person name="Wang M."/>
            <person name="Wang L."/>
            <person name="Wei J.-C."/>
        </authorList>
    </citation>
    <scope>NUCLEOTIDE SEQUENCE [LARGE SCALE GENOMIC DNA]</scope>
    <source>
        <strain evidence="14">Z07020 / HMAS-L-300199</strain>
    </source>
</reference>
<dbReference type="PANTHER" id="PTHR12145">
    <property type="entry name" value="MANNAN ENDO-1,6-ALPHA-MANNOSIDASE DCW1"/>
    <property type="match status" value="1"/>
</dbReference>
<keyword evidence="8" id="KW-0325">Glycoprotein</keyword>
<dbReference type="OMA" id="CGSKWYT"/>
<keyword evidence="6 10" id="KW-0378">Hydrolase</keyword>
<dbReference type="FunFam" id="1.50.10.20:FF:000006">
    <property type="entry name" value="Mannan endo-1,6-alpha-mannosidase"/>
    <property type="match status" value="1"/>
</dbReference>
<dbReference type="Pfam" id="PF03663">
    <property type="entry name" value="Glyco_hydro_76"/>
    <property type="match status" value="1"/>
</dbReference>
<dbReference type="GO" id="GO:0016052">
    <property type="term" value="P:carbohydrate catabolic process"/>
    <property type="evidence" value="ECO:0007669"/>
    <property type="project" value="InterPro"/>
</dbReference>
<keyword evidence="5 12" id="KW-0732">Signal</keyword>
<dbReference type="HOGENOM" id="CLU_025694_2_0_1"/>
<evidence type="ECO:0000256" key="10">
    <source>
        <dbReference type="PIRNR" id="PIRNR016302"/>
    </source>
</evidence>
<dbReference type="InterPro" id="IPR005198">
    <property type="entry name" value="Glyco_hydro_76"/>
</dbReference>
<comment type="subcellular location">
    <subcellularLocation>
        <location evidence="2">Endomembrane system</location>
    </subcellularLocation>
</comment>
<dbReference type="InterPro" id="IPR014480">
    <property type="entry name" value="Mannan-1_6-alpha_mannosidase"/>
</dbReference>
<dbReference type="GO" id="GO:0009272">
    <property type="term" value="P:fungal-type cell wall biogenesis"/>
    <property type="evidence" value="ECO:0007669"/>
    <property type="project" value="TreeGrafter"/>
</dbReference>
<keyword evidence="11" id="KW-1133">Transmembrane helix</keyword>
<keyword evidence="14" id="KW-1185">Reference proteome</keyword>
<evidence type="ECO:0000256" key="2">
    <source>
        <dbReference type="ARBA" id="ARBA00004308"/>
    </source>
</evidence>
<dbReference type="PANTHER" id="PTHR12145:SF36">
    <property type="entry name" value="MANNAN ENDO-1,6-ALPHA-MANNOSIDASE DCW1"/>
    <property type="match status" value="1"/>
</dbReference>
<dbReference type="GeneID" id="19239504"/>
<sequence length="462" mass="50703">MIVLRVWLTAIVLALSNWLATAIVLDVDDPSPPESIRDAAATVAHGVQALYNGNKTGGVLGKWPFPPYYWWESGASWGGMVNYWHFTGDNSYVNVTYEALVSQIGPTNDFMLPQEKFNTGNDDQAFWAFAAMSAAEFGFPQPPDPYPSWRQICDNVFNGYVQRWNFDSETCGGGLRWQFIPENAGHDYKNSISNGGFFQLAARLARMTGNQTYVDWAEKVWDWTTAIGLVDNMYNVFDGTDLKINCTQINHHQWTYNVAIYLYGAAVMQNYTNATEKWVARTTGLLDATSTFFSPFPNATDIMFEAMCEKSSTCNVDQHSMKAYLARWLAGTSLLAPNTAGRIGQLLRVSAIGASNACTAGEFGNTCGAKWYIGGWDGTSGLGQQLSAMEIFYGLLVNSTRPPSVLNSVRIRDAPPNIPMVLPDPAASNARALYDGVGQVSVAYSLIFGIATGAIILIMDAL</sequence>
<evidence type="ECO:0000256" key="6">
    <source>
        <dbReference type="ARBA" id="ARBA00022801"/>
    </source>
</evidence>
<dbReference type="Proteomes" id="UP000019373">
    <property type="component" value="Unassembled WGS sequence"/>
</dbReference>
<evidence type="ECO:0000256" key="8">
    <source>
        <dbReference type="ARBA" id="ARBA00023180"/>
    </source>
</evidence>
<name>U1FVN9_ENDPU</name>
<evidence type="ECO:0000256" key="11">
    <source>
        <dbReference type="SAM" id="Phobius"/>
    </source>
</evidence>
<evidence type="ECO:0000256" key="4">
    <source>
        <dbReference type="ARBA" id="ARBA00012350"/>
    </source>
</evidence>
<gene>
    <name evidence="13" type="ORF">EPUS_04549</name>
</gene>
<evidence type="ECO:0000256" key="5">
    <source>
        <dbReference type="ARBA" id="ARBA00022729"/>
    </source>
</evidence>
<dbReference type="eggNOG" id="ENOG502SMCE">
    <property type="taxonomic scope" value="Eukaryota"/>
</dbReference>
<dbReference type="OrthoDB" id="4187847at2759"/>
<feature type="chain" id="PRO_5004612066" description="Mannan endo-1,6-alpha-mannosidase" evidence="12">
    <location>
        <begin position="23"/>
        <end position="462"/>
    </location>
</feature>
<dbReference type="AlphaFoldDB" id="U1FVN9"/>
<comment type="similarity">
    <text evidence="3 10">Belongs to the glycosyl hydrolase 76 family.</text>
</comment>
<evidence type="ECO:0000256" key="1">
    <source>
        <dbReference type="ARBA" id="ARBA00001452"/>
    </source>
</evidence>
<keyword evidence="11" id="KW-0812">Transmembrane</keyword>
<dbReference type="RefSeq" id="XP_007805515.1">
    <property type="nucleotide sequence ID" value="XM_007807324.1"/>
</dbReference>
<evidence type="ECO:0000256" key="7">
    <source>
        <dbReference type="ARBA" id="ARBA00023136"/>
    </source>
</evidence>
<accession>U1FVN9</accession>
<evidence type="ECO:0000256" key="3">
    <source>
        <dbReference type="ARBA" id="ARBA00009699"/>
    </source>
</evidence>
<dbReference type="PIRSF" id="PIRSF016302">
    <property type="entry name" value="Man_a_manosd"/>
    <property type="match status" value="1"/>
</dbReference>
<dbReference type="EMBL" id="KE721492">
    <property type="protein sequence ID" value="ERF68897.1"/>
    <property type="molecule type" value="Genomic_DNA"/>
</dbReference>
<protein>
    <recommendedName>
        <fullName evidence="4 10">Mannan endo-1,6-alpha-mannosidase</fullName>
        <ecNumber evidence="4 10">3.2.1.101</ecNumber>
    </recommendedName>
</protein>
<dbReference type="EC" id="3.2.1.101" evidence="4 10"/>
<evidence type="ECO:0000313" key="14">
    <source>
        <dbReference type="Proteomes" id="UP000019373"/>
    </source>
</evidence>
<feature type="transmembrane region" description="Helical" evidence="11">
    <location>
        <begin position="441"/>
        <end position="459"/>
    </location>
</feature>
<dbReference type="SUPFAM" id="SSF48208">
    <property type="entry name" value="Six-hairpin glycosidases"/>
    <property type="match status" value="1"/>
</dbReference>
<keyword evidence="7 11" id="KW-0472">Membrane</keyword>
<dbReference type="GO" id="GO:0012505">
    <property type="term" value="C:endomembrane system"/>
    <property type="evidence" value="ECO:0007669"/>
    <property type="project" value="UniProtKB-SubCell"/>
</dbReference>
<comment type="catalytic activity">
    <reaction evidence="1 10">
        <text>Random hydrolysis of (1-&gt;6)-alpha-D-mannosidic linkages in unbranched (1-&gt;6)-mannans.</text>
        <dbReference type="EC" id="3.2.1.101"/>
    </reaction>
</comment>
<keyword evidence="9 10" id="KW-0326">Glycosidase</keyword>
<proteinExistence type="inferred from homology"/>
<organism evidence="13 14">
    <name type="scientific">Endocarpon pusillum (strain Z07020 / HMAS-L-300199)</name>
    <name type="common">Lichen-forming fungus</name>
    <dbReference type="NCBI Taxonomy" id="1263415"/>
    <lineage>
        <taxon>Eukaryota</taxon>
        <taxon>Fungi</taxon>
        <taxon>Dikarya</taxon>
        <taxon>Ascomycota</taxon>
        <taxon>Pezizomycotina</taxon>
        <taxon>Eurotiomycetes</taxon>
        <taxon>Chaetothyriomycetidae</taxon>
        <taxon>Verrucariales</taxon>
        <taxon>Verrucariaceae</taxon>
        <taxon>Endocarpon</taxon>
    </lineage>
</organism>
<feature type="signal peptide" evidence="12">
    <location>
        <begin position="1"/>
        <end position="22"/>
    </location>
</feature>
<evidence type="ECO:0000256" key="12">
    <source>
        <dbReference type="SAM" id="SignalP"/>
    </source>
</evidence>
<dbReference type="InterPro" id="IPR008928">
    <property type="entry name" value="6-hairpin_glycosidase_sf"/>
</dbReference>
<evidence type="ECO:0000256" key="9">
    <source>
        <dbReference type="ARBA" id="ARBA00023295"/>
    </source>
</evidence>